<comment type="caution">
    <text evidence="11">The sequence shown here is derived from an EMBL/GenBank/DDBJ whole genome shotgun (WGS) entry which is preliminary data.</text>
</comment>
<reference evidence="11 12" key="1">
    <citation type="submission" date="2023-09" db="EMBL/GenBank/DDBJ databases">
        <title>Whole genome shotgun sequencing (WGS) of Bosea sp. ZW T0_25, isolated from stored onions (Allium cepa).</title>
        <authorList>
            <person name="Stoll D.A."/>
            <person name="Huch M."/>
        </authorList>
    </citation>
    <scope>NUCLEOTIDE SEQUENCE [LARGE SCALE GENOMIC DNA]</scope>
    <source>
        <strain evidence="11 12">ZW T0_25</strain>
    </source>
</reference>
<keyword evidence="3 9" id="KW-0813">Transport</keyword>
<dbReference type="PANTHER" id="PTHR30614">
    <property type="entry name" value="MEMBRANE COMPONENT OF AMINO ACID ABC TRANSPORTER"/>
    <property type="match status" value="1"/>
</dbReference>
<evidence type="ECO:0000256" key="2">
    <source>
        <dbReference type="ARBA" id="ARBA00010072"/>
    </source>
</evidence>
<accession>A0ABU3SEB9</accession>
<keyword evidence="12" id="KW-1185">Reference proteome</keyword>
<dbReference type="Proteomes" id="UP001254257">
    <property type="component" value="Unassembled WGS sequence"/>
</dbReference>
<evidence type="ECO:0000256" key="3">
    <source>
        <dbReference type="ARBA" id="ARBA00022448"/>
    </source>
</evidence>
<name>A0ABU3SEB9_9HYPH</name>
<dbReference type="Gene3D" id="1.10.3720.10">
    <property type="entry name" value="MetI-like"/>
    <property type="match status" value="2"/>
</dbReference>
<dbReference type="PROSITE" id="PS50928">
    <property type="entry name" value="ABC_TM1"/>
    <property type="match status" value="1"/>
</dbReference>
<evidence type="ECO:0000256" key="7">
    <source>
        <dbReference type="ARBA" id="ARBA00022989"/>
    </source>
</evidence>
<evidence type="ECO:0000256" key="8">
    <source>
        <dbReference type="ARBA" id="ARBA00023136"/>
    </source>
</evidence>
<dbReference type="CDD" id="cd06261">
    <property type="entry name" value="TM_PBP2"/>
    <property type="match status" value="1"/>
</dbReference>
<keyword evidence="5 9" id="KW-0812">Transmembrane</keyword>
<evidence type="ECO:0000313" key="12">
    <source>
        <dbReference type="Proteomes" id="UP001254257"/>
    </source>
</evidence>
<feature type="transmembrane region" description="Helical" evidence="9">
    <location>
        <begin position="128"/>
        <end position="145"/>
    </location>
</feature>
<feature type="transmembrane region" description="Helical" evidence="9">
    <location>
        <begin position="353"/>
        <end position="378"/>
    </location>
</feature>
<organism evidence="11 12">
    <name type="scientific">Bosea rubneri</name>
    <dbReference type="NCBI Taxonomy" id="3075434"/>
    <lineage>
        <taxon>Bacteria</taxon>
        <taxon>Pseudomonadati</taxon>
        <taxon>Pseudomonadota</taxon>
        <taxon>Alphaproteobacteria</taxon>
        <taxon>Hyphomicrobiales</taxon>
        <taxon>Boseaceae</taxon>
        <taxon>Bosea</taxon>
    </lineage>
</organism>
<evidence type="ECO:0000256" key="9">
    <source>
        <dbReference type="RuleBase" id="RU363032"/>
    </source>
</evidence>
<dbReference type="RefSeq" id="WP_316020876.1">
    <property type="nucleotide sequence ID" value="NZ_JAWDID010000059.1"/>
</dbReference>
<keyword evidence="6" id="KW-0029">Amino-acid transport</keyword>
<dbReference type="Pfam" id="PF00528">
    <property type="entry name" value="BPD_transp_1"/>
    <property type="match status" value="1"/>
</dbReference>
<keyword evidence="8 9" id="KW-0472">Membrane</keyword>
<proteinExistence type="inferred from homology"/>
<evidence type="ECO:0000256" key="4">
    <source>
        <dbReference type="ARBA" id="ARBA00022475"/>
    </source>
</evidence>
<dbReference type="EMBL" id="JAWDID010000059">
    <property type="protein sequence ID" value="MDU0343138.1"/>
    <property type="molecule type" value="Genomic_DNA"/>
</dbReference>
<evidence type="ECO:0000256" key="5">
    <source>
        <dbReference type="ARBA" id="ARBA00022692"/>
    </source>
</evidence>
<evidence type="ECO:0000259" key="10">
    <source>
        <dbReference type="PROSITE" id="PS50928"/>
    </source>
</evidence>
<protein>
    <submittedName>
        <fullName evidence="11">ABC transporter permease subunit</fullName>
    </submittedName>
</protein>
<feature type="transmembrane region" description="Helical" evidence="9">
    <location>
        <begin position="101"/>
        <end position="121"/>
    </location>
</feature>
<feature type="transmembrane region" description="Helical" evidence="9">
    <location>
        <begin position="176"/>
        <end position="196"/>
    </location>
</feature>
<keyword evidence="7 9" id="KW-1133">Transmembrane helix</keyword>
<dbReference type="InterPro" id="IPR043429">
    <property type="entry name" value="ArtM/GltK/GlnP/TcyL/YhdX-like"/>
</dbReference>
<keyword evidence="4" id="KW-1003">Cell membrane</keyword>
<dbReference type="SUPFAM" id="SSF161098">
    <property type="entry name" value="MetI-like"/>
    <property type="match status" value="2"/>
</dbReference>
<dbReference type="InterPro" id="IPR010065">
    <property type="entry name" value="AA_ABC_transptr_permease_3TM"/>
</dbReference>
<sequence length="387" mass="42164">MSKALAFINDKRVRDWFYQAAVLIGLVGLLVYFIRNASENMVKAGIASGFDFLWRTSGIDVPFVLTNYTQSDNILALFWAGVANTLFVTAVSLVLATLLGFAIGIARLSSIWLVSALAGAYVEFVRNIPLLFFVLFWYFGVIAALPSPRESISVFGVAFLNNRGLTIPLPDAPANFHWAFGVILAAFVAQWLFARWARRRKEATGQDAPLLVVSLVLLVLVPVLALSWASLATRWDIPVLRGFNYRGGFVVIPEFVALLAALVTYTAGFIAEIVRGGIQSVPHGQIEASAALGLRPAQTLRLVTIPQALRVMTPPMTNQYLNVLKNSSFGAAIAYPDVVSLFMGSALNNTGQAIEIIAMTLAVYLVIGLAVSAFMNWYNARIALVTR</sequence>
<gene>
    <name evidence="11" type="ORF">RKE40_24850</name>
</gene>
<evidence type="ECO:0000256" key="6">
    <source>
        <dbReference type="ARBA" id="ARBA00022970"/>
    </source>
</evidence>
<evidence type="ECO:0000313" key="11">
    <source>
        <dbReference type="EMBL" id="MDU0343138.1"/>
    </source>
</evidence>
<dbReference type="NCBIfam" id="TIGR01726">
    <property type="entry name" value="HEQRo_perm_3TM"/>
    <property type="match status" value="1"/>
</dbReference>
<feature type="transmembrane region" description="Helical" evidence="9">
    <location>
        <begin position="208"/>
        <end position="229"/>
    </location>
</feature>
<feature type="transmembrane region" description="Helical" evidence="9">
    <location>
        <begin position="249"/>
        <end position="271"/>
    </location>
</feature>
<dbReference type="PANTHER" id="PTHR30614:SF37">
    <property type="entry name" value="AMINO-ACID ABC TRANSPORTER PERMEASE PROTEIN YHDX-RELATED"/>
    <property type="match status" value="1"/>
</dbReference>
<evidence type="ECO:0000256" key="1">
    <source>
        <dbReference type="ARBA" id="ARBA00004429"/>
    </source>
</evidence>
<feature type="transmembrane region" description="Helical" evidence="9">
    <location>
        <begin position="16"/>
        <end position="34"/>
    </location>
</feature>
<feature type="domain" description="ABC transmembrane type-1" evidence="10">
    <location>
        <begin position="82"/>
        <end position="375"/>
    </location>
</feature>
<comment type="subcellular location">
    <subcellularLocation>
        <location evidence="1">Cell inner membrane</location>
        <topology evidence="1">Multi-pass membrane protein</topology>
    </subcellularLocation>
    <subcellularLocation>
        <location evidence="9">Cell membrane</location>
        <topology evidence="9">Multi-pass membrane protein</topology>
    </subcellularLocation>
</comment>
<feature type="transmembrane region" description="Helical" evidence="9">
    <location>
        <begin position="74"/>
        <end position="95"/>
    </location>
</feature>
<dbReference type="InterPro" id="IPR035906">
    <property type="entry name" value="MetI-like_sf"/>
</dbReference>
<feature type="transmembrane region" description="Helical" evidence="9">
    <location>
        <begin position="329"/>
        <end position="347"/>
    </location>
</feature>
<comment type="similarity">
    <text evidence="2">Belongs to the binding-protein-dependent transport system permease family. HisMQ subfamily.</text>
</comment>
<dbReference type="InterPro" id="IPR000515">
    <property type="entry name" value="MetI-like"/>
</dbReference>